<organism evidence="10 11">
    <name type="scientific">Phaeocystidibacter luteus</name>
    <dbReference type="NCBI Taxonomy" id="911197"/>
    <lineage>
        <taxon>Bacteria</taxon>
        <taxon>Pseudomonadati</taxon>
        <taxon>Bacteroidota</taxon>
        <taxon>Flavobacteriia</taxon>
        <taxon>Flavobacteriales</taxon>
        <taxon>Phaeocystidibacteraceae</taxon>
        <taxon>Phaeocystidibacter</taxon>
    </lineage>
</organism>
<evidence type="ECO:0000256" key="6">
    <source>
        <dbReference type="ARBA" id="ARBA00022989"/>
    </source>
</evidence>
<feature type="transmembrane region" description="Helical" evidence="8">
    <location>
        <begin position="113"/>
        <end position="130"/>
    </location>
</feature>
<evidence type="ECO:0000256" key="1">
    <source>
        <dbReference type="ARBA" id="ARBA00004651"/>
    </source>
</evidence>
<feature type="transmembrane region" description="Helical" evidence="8">
    <location>
        <begin position="287"/>
        <end position="306"/>
    </location>
</feature>
<evidence type="ECO:0000256" key="5">
    <source>
        <dbReference type="ARBA" id="ARBA00022692"/>
    </source>
</evidence>
<feature type="transmembrane region" description="Helical" evidence="8">
    <location>
        <begin position="318"/>
        <end position="336"/>
    </location>
</feature>
<keyword evidence="7 8" id="KW-0472">Membrane</keyword>
<dbReference type="GO" id="GO:0016763">
    <property type="term" value="F:pentosyltransferase activity"/>
    <property type="evidence" value="ECO:0007669"/>
    <property type="project" value="TreeGrafter"/>
</dbReference>
<feature type="transmembrane region" description="Helical" evidence="8">
    <location>
        <begin position="342"/>
        <end position="361"/>
    </location>
</feature>
<dbReference type="Pfam" id="PF13231">
    <property type="entry name" value="PMT_2"/>
    <property type="match status" value="1"/>
</dbReference>
<proteinExistence type="predicted"/>
<evidence type="ECO:0000256" key="4">
    <source>
        <dbReference type="ARBA" id="ARBA00022679"/>
    </source>
</evidence>
<protein>
    <submittedName>
        <fullName evidence="10">Glycosyltransferase family 39 protein</fullName>
    </submittedName>
</protein>
<comment type="subcellular location">
    <subcellularLocation>
        <location evidence="1">Cell membrane</location>
        <topology evidence="1">Multi-pass membrane protein</topology>
    </subcellularLocation>
</comment>
<gene>
    <name evidence="10" type="ORF">F8C67_02555</name>
</gene>
<dbReference type="OrthoDB" id="9178203at2"/>
<evidence type="ECO:0000259" key="9">
    <source>
        <dbReference type="Pfam" id="PF13231"/>
    </source>
</evidence>
<dbReference type="PANTHER" id="PTHR33908">
    <property type="entry name" value="MANNOSYLTRANSFERASE YKCB-RELATED"/>
    <property type="match status" value="1"/>
</dbReference>
<dbReference type="GO" id="GO:0009103">
    <property type="term" value="P:lipopolysaccharide biosynthetic process"/>
    <property type="evidence" value="ECO:0007669"/>
    <property type="project" value="UniProtKB-ARBA"/>
</dbReference>
<dbReference type="PANTHER" id="PTHR33908:SF3">
    <property type="entry name" value="UNDECAPRENYL PHOSPHATE-ALPHA-4-AMINO-4-DEOXY-L-ARABINOSE ARABINOSYL TRANSFERASE"/>
    <property type="match status" value="1"/>
</dbReference>
<dbReference type="AlphaFoldDB" id="A0A6N6RM65"/>
<comment type="caution">
    <text evidence="10">The sequence shown here is derived from an EMBL/GenBank/DDBJ whole genome shotgun (WGS) entry which is preliminary data.</text>
</comment>
<evidence type="ECO:0000313" key="10">
    <source>
        <dbReference type="EMBL" id="KAB2814642.1"/>
    </source>
</evidence>
<feature type="transmembrane region" description="Helical" evidence="8">
    <location>
        <begin position="7"/>
        <end position="26"/>
    </location>
</feature>
<keyword evidence="3" id="KW-0328">Glycosyltransferase</keyword>
<keyword evidence="2" id="KW-1003">Cell membrane</keyword>
<evidence type="ECO:0000256" key="8">
    <source>
        <dbReference type="SAM" id="Phobius"/>
    </source>
</evidence>
<evidence type="ECO:0000256" key="2">
    <source>
        <dbReference type="ARBA" id="ARBA00022475"/>
    </source>
</evidence>
<feature type="transmembrane region" description="Helical" evidence="8">
    <location>
        <begin position="373"/>
        <end position="394"/>
    </location>
</feature>
<dbReference type="GO" id="GO:0010041">
    <property type="term" value="P:response to iron(III) ion"/>
    <property type="evidence" value="ECO:0007669"/>
    <property type="project" value="TreeGrafter"/>
</dbReference>
<keyword evidence="5 8" id="KW-0812">Transmembrane</keyword>
<dbReference type="GO" id="GO:0005886">
    <property type="term" value="C:plasma membrane"/>
    <property type="evidence" value="ECO:0007669"/>
    <property type="project" value="UniProtKB-SubCell"/>
</dbReference>
<reference evidence="10 11" key="1">
    <citation type="submission" date="2019-09" db="EMBL/GenBank/DDBJ databases">
        <title>Genomes of family Cryomorphaceae.</title>
        <authorList>
            <person name="Bowman J.P."/>
        </authorList>
    </citation>
    <scope>NUCLEOTIDE SEQUENCE [LARGE SCALE GENOMIC DNA]</scope>
    <source>
        <strain evidence="10 11">LMG 25704</strain>
    </source>
</reference>
<keyword evidence="6 8" id="KW-1133">Transmembrane helix</keyword>
<keyword evidence="4 10" id="KW-0808">Transferase</keyword>
<dbReference type="InterPro" id="IPR038731">
    <property type="entry name" value="RgtA/B/C-like"/>
</dbReference>
<dbReference type="EMBL" id="WBVO01000001">
    <property type="protein sequence ID" value="KAB2814642.1"/>
    <property type="molecule type" value="Genomic_DNA"/>
</dbReference>
<evidence type="ECO:0000313" key="11">
    <source>
        <dbReference type="Proteomes" id="UP000468650"/>
    </source>
</evidence>
<dbReference type="InterPro" id="IPR050297">
    <property type="entry name" value="LipidA_mod_glycosyltrf_83"/>
</dbReference>
<name>A0A6N6RM65_9FLAO</name>
<feature type="transmembrane region" description="Helical" evidence="8">
    <location>
        <begin position="400"/>
        <end position="418"/>
    </location>
</feature>
<dbReference type="Proteomes" id="UP000468650">
    <property type="component" value="Unassembled WGS sequence"/>
</dbReference>
<evidence type="ECO:0000256" key="7">
    <source>
        <dbReference type="ARBA" id="ARBA00023136"/>
    </source>
</evidence>
<dbReference type="RefSeq" id="WP_151666221.1">
    <property type="nucleotide sequence ID" value="NZ_WBVO01000001.1"/>
</dbReference>
<sequence length="564" mass="64352">MGLFKRWAVNLIFILTGLVYLLGLFVEILEIDSAQYAALSREMVEGGSFLEVYQQGRDYLDKPPFLFWLNSASFYLFGYAAWSFKLGSVLFSAVGVIATYKLGNLLYNKRIGFVAALMLMSSLAFVLMNNDVRTDTILTSAVVIAVWKLTAYLYYKRKRDLIWGFIAIAIAMMTKGPLGLLIPLMALGSYTIGRQKYKDLFRYQWVLGILLVAVLLIPMSYGLYTQFDAHPEKVVYMPTPDGLVPQDSLSGLKFFYWDQSFGRITGDNPWHNNAGPFFFVHTFLWSFFPWSLLAVWAFFWRVVGAINSVLRREKKQEWLTLGGFILPIIALSLSQYKLPHYIYVVLPFAAIFTSEFTLRIAYEKSKGWYNTALVLQGLSITVVTIIGLLIGFYVFPDVPWSLWLVFGTGMVVALYFFFKGLNLDRLVLSSSIAALTGYAFINGHYFPNLTDYQPTDEVAKTLKGYDVSEDEFFIDSKRGRFSMAYFTGFILNSAQEHVAEEGGFKSGVYIYVDERGKRRLDESGVEYTILQMYPSYPVTMPTPEFLNNETRKDAVEETYLLLTE</sequence>
<feature type="transmembrane region" description="Helical" evidence="8">
    <location>
        <begin position="205"/>
        <end position="224"/>
    </location>
</feature>
<evidence type="ECO:0000256" key="3">
    <source>
        <dbReference type="ARBA" id="ARBA00022676"/>
    </source>
</evidence>
<feature type="transmembrane region" description="Helical" evidence="8">
    <location>
        <begin position="161"/>
        <end position="184"/>
    </location>
</feature>
<keyword evidence="11" id="KW-1185">Reference proteome</keyword>
<feature type="domain" description="Glycosyltransferase RgtA/B/C/D-like" evidence="9">
    <location>
        <begin position="61"/>
        <end position="219"/>
    </location>
</feature>
<accession>A0A6N6RM65</accession>